<dbReference type="InterPro" id="IPR017896">
    <property type="entry name" value="4Fe4S_Fe-S-bd"/>
</dbReference>
<dbReference type="Gene3D" id="3.30.70.20">
    <property type="match status" value="2"/>
</dbReference>
<feature type="domain" description="4Fe-4S ferredoxin-type" evidence="5">
    <location>
        <begin position="59"/>
        <end position="88"/>
    </location>
</feature>
<dbReference type="InterPro" id="IPR050157">
    <property type="entry name" value="PSI_iron-sulfur_center"/>
</dbReference>
<feature type="domain" description="4Fe-4S ferredoxin-type" evidence="5">
    <location>
        <begin position="267"/>
        <end position="296"/>
    </location>
</feature>
<dbReference type="InterPro" id="IPR057431">
    <property type="entry name" value="LdpA_Fe-S-bd"/>
</dbReference>
<dbReference type="RefSeq" id="WP_379755840.1">
    <property type="nucleotide sequence ID" value="NZ_JBHRSQ010000008.1"/>
</dbReference>
<evidence type="ECO:0000256" key="3">
    <source>
        <dbReference type="ARBA" id="ARBA00023004"/>
    </source>
</evidence>
<dbReference type="EMBL" id="JBHRSQ010000008">
    <property type="protein sequence ID" value="MFC2991472.1"/>
    <property type="molecule type" value="Genomic_DNA"/>
</dbReference>
<dbReference type="Proteomes" id="UP001595386">
    <property type="component" value="Unassembled WGS sequence"/>
</dbReference>
<keyword evidence="7" id="KW-1185">Reference proteome</keyword>
<keyword evidence="3" id="KW-0408">Iron</keyword>
<gene>
    <name evidence="6" type="ORF">ACFODV_05460</name>
</gene>
<dbReference type="Pfam" id="PF25160">
    <property type="entry name" value="LdpA_Fe-S-bd"/>
    <property type="match status" value="1"/>
</dbReference>
<protein>
    <submittedName>
        <fullName evidence="6">4Fe-4S dicluster domain-containing protein</fullName>
    </submittedName>
</protein>
<dbReference type="Pfam" id="PF12838">
    <property type="entry name" value="Fer4_7"/>
    <property type="match status" value="1"/>
</dbReference>
<sequence>MPHRDTHSHRTPSPLAPWSTSLGWVASRCLQAPPHPLTCTRCLDACPVDALAFHQHGDGVSLLASDACHGCGQCVPACPSEALVSAEVDALIAKQVEGESLRLGCHRVTEGSNQHRLHCLRALGPDLLAWLAARAAPEGVALDLPHGCRDCPAALTDTQDDWRSAAEALATIIDTPARSDFRAARAAVSRRDLLRGRPAPRFPPIAADDAAPKARRLQRQKAAAEALGDTRAAPALPGLSLTTDACLAHGVCARVCPTEALHETQGGELGFDPQACLGCGHCLTACPEGALASVESMGKEAVTLRKSRRIDCFQCGRPFTPNDFEGASTCPACRREAALMQESFDDLFG</sequence>
<name>A0ABV7B1Y7_9GAMM</name>
<dbReference type="PROSITE" id="PS51379">
    <property type="entry name" value="4FE4S_FER_2"/>
    <property type="match status" value="3"/>
</dbReference>
<dbReference type="SUPFAM" id="SSF54862">
    <property type="entry name" value="4Fe-4S ferredoxins"/>
    <property type="match status" value="2"/>
</dbReference>
<dbReference type="PROSITE" id="PS00198">
    <property type="entry name" value="4FE4S_FER_1"/>
    <property type="match status" value="2"/>
</dbReference>
<accession>A0ABV7B1Y7</accession>
<evidence type="ECO:0000313" key="7">
    <source>
        <dbReference type="Proteomes" id="UP001595386"/>
    </source>
</evidence>
<keyword evidence="1" id="KW-0004">4Fe-4S</keyword>
<evidence type="ECO:0000256" key="2">
    <source>
        <dbReference type="ARBA" id="ARBA00022723"/>
    </source>
</evidence>
<evidence type="ECO:0000256" key="1">
    <source>
        <dbReference type="ARBA" id="ARBA00022485"/>
    </source>
</evidence>
<evidence type="ECO:0000259" key="5">
    <source>
        <dbReference type="PROSITE" id="PS51379"/>
    </source>
</evidence>
<comment type="caution">
    <text evidence="6">The sequence shown here is derived from an EMBL/GenBank/DDBJ whole genome shotgun (WGS) entry which is preliminary data.</text>
</comment>
<reference evidence="7" key="1">
    <citation type="journal article" date="2019" name="Int. J. Syst. Evol. Microbiol.">
        <title>The Global Catalogue of Microorganisms (GCM) 10K type strain sequencing project: providing services to taxonomists for standard genome sequencing and annotation.</title>
        <authorList>
            <consortium name="The Broad Institute Genomics Platform"/>
            <consortium name="The Broad Institute Genome Sequencing Center for Infectious Disease"/>
            <person name="Wu L."/>
            <person name="Ma J."/>
        </authorList>
    </citation>
    <scope>NUCLEOTIDE SEQUENCE [LARGE SCALE GENOMIC DNA]</scope>
    <source>
        <strain evidence="7">KCTC 52660</strain>
    </source>
</reference>
<proteinExistence type="predicted"/>
<evidence type="ECO:0000313" key="6">
    <source>
        <dbReference type="EMBL" id="MFC2991472.1"/>
    </source>
</evidence>
<keyword evidence="4" id="KW-0411">Iron-sulfur</keyword>
<evidence type="ECO:0000256" key="4">
    <source>
        <dbReference type="ARBA" id="ARBA00023014"/>
    </source>
</evidence>
<feature type="domain" description="4Fe-4S ferredoxin-type" evidence="5">
    <location>
        <begin position="237"/>
        <end position="266"/>
    </location>
</feature>
<dbReference type="InterPro" id="IPR017900">
    <property type="entry name" value="4Fe4S_Fe_S_CS"/>
</dbReference>
<dbReference type="PANTHER" id="PTHR24960:SF79">
    <property type="entry name" value="PHOTOSYSTEM I IRON-SULFUR CENTER"/>
    <property type="match status" value="1"/>
</dbReference>
<keyword evidence="2" id="KW-0479">Metal-binding</keyword>
<organism evidence="6 7">
    <name type="scientific">Halomonas tibetensis</name>
    <dbReference type="NCBI Taxonomy" id="2259590"/>
    <lineage>
        <taxon>Bacteria</taxon>
        <taxon>Pseudomonadati</taxon>
        <taxon>Pseudomonadota</taxon>
        <taxon>Gammaproteobacteria</taxon>
        <taxon>Oceanospirillales</taxon>
        <taxon>Halomonadaceae</taxon>
        <taxon>Halomonas</taxon>
    </lineage>
</organism>
<dbReference type="PANTHER" id="PTHR24960">
    <property type="entry name" value="PHOTOSYSTEM I IRON-SULFUR CENTER-RELATED"/>
    <property type="match status" value="1"/>
</dbReference>